<dbReference type="EMBL" id="FTOH01000006">
    <property type="protein sequence ID" value="SIS92043.1"/>
    <property type="molecule type" value="Genomic_DNA"/>
</dbReference>
<dbReference type="InterPro" id="IPR029759">
    <property type="entry name" value="GPX_AS"/>
</dbReference>
<gene>
    <name evidence="7" type="ORF">SAMN05421686_106108</name>
</gene>
<keyword evidence="8" id="KW-1185">Reference proteome</keyword>
<sequence length="192" mass="21380">MRNSLKQLFFIGALSLTFAGISVQAEESEGSYPESCPEIYHHTMKQLHSSKMLNLCDVTDGKSVLLVNTASHCGFTDQFGDLEAIHEKYKDRGLVVLGVSSDSFNQEAKDEAEAAEVCFKNFGVTFTMLSTVPVKGENAHPLFKEVASQDQYPRWNFYKYMINPEGKVVHSNSSFRIPDEEVIENLLSSAGL</sequence>
<organism evidence="7 8">
    <name type="scientific">Thalassolituus maritimus</name>
    <dbReference type="NCBI Taxonomy" id="484498"/>
    <lineage>
        <taxon>Bacteria</taxon>
        <taxon>Pseudomonadati</taxon>
        <taxon>Pseudomonadota</taxon>
        <taxon>Gammaproteobacteria</taxon>
        <taxon>Oceanospirillales</taxon>
        <taxon>Oceanospirillaceae</taxon>
        <taxon>Thalassolituus</taxon>
    </lineage>
</organism>
<dbReference type="PANTHER" id="PTHR11592:SF44">
    <property type="entry name" value="GLUTATHIONE PEROXIDASE"/>
    <property type="match status" value="1"/>
</dbReference>
<dbReference type="PRINTS" id="PR01011">
    <property type="entry name" value="GLUTPROXDASE"/>
</dbReference>
<feature type="signal peptide" evidence="5">
    <location>
        <begin position="1"/>
        <end position="25"/>
    </location>
</feature>
<dbReference type="OrthoDB" id="9785502at2"/>
<evidence type="ECO:0000256" key="3">
    <source>
        <dbReference type="ARBA" id="ARBA00023002"/>
    </source>
</evidence>
<feature type="domain" description="Thioredoxin" evidence="6">
    <location>
        <begin position="14"/>
        <end position="192"/>
    </location>
</feature>
<protein>
    <recommendedName>
        <fullName evidence="4">Glutathione peroxidase</fullName>
    </recommendedName>
</protein>
<dbReference type="STRING" id="484498.SAMN05421686_106108"/>
<dbReference type="PANTHER" id="PTHR11592">
    <property type="entry name" value="GLUTATHIONE PEROXIDASE"/>
    <property type="match status" value="1"/>
</dbReference>
<dbReference type="Pfam" id="PF00255">
    <property type="entry name" value="GSHPx"/>
    <property type="match status" value="1"/>
</dbReference>
<dbReference type="InterPro" id="IPR013766">
    <property type="entry name" value="Thioredoxin_domain"/>
</dbReference>
<dbReference type="InterPro" id="IPR036249">
    <property type="entry name" value="Thioredoxin-like_sf"/>
</dbReference>
<dbReference type="AlphaFoldDB" id="A0A1N7N0W7"/>
<evidence type="ECO:0000256" key="2">
    <source>
        <dbReference type="ARBA" id="ARBA00022559"/>
    </source>
</evidence>
<dbReference type="Proteomes" id="UP000185639">
    <property type="component" value="Unassembled WGS sequence"/>
</dbReference>
<dbReference type="SUPFAM" id="SSF52833">
    <property type="entry name" value="Thioredoxin-like"/>
    <property type="match status" value="1"/>
</dbReference>
<evidence type="ECO:0000256" key="4">
    <source>
        <dbReference type="RuleBase" id="RU000499"/>
    </source>
</evidence>
<evidence type="ECO:0000313" key="7">
    <source>
        <dbReference type="EMBL" id="SIS92043.1"/>
    </source>
</evidence>
<dbReference type="Gene3D" id="3.40.30.10">
    <property type="entry name" value="Glutaredoxin"/>
    <property type="match status" value="1"/>
</dbReference>
<dbReference type="PROSITE" id="PS00460">
    <property type="entry name" value="GLUTATHIONE_PEROXID_1"/>
    <property type="match status" value="1"/>
</dbReference>
<dbReference type="PROSITE" id="PS51355">
    <property type="entry name" value="GLUTATHIONE_PEROXID_3"/>
    <property type="match status" value="1"/>
</dbReference>
<keyword evidence="5" id="KW-0732">Signal</keyword>
<dbReference type="GO" id="GO:0034599">
    <property type="term" value="P:cellular response to oxidative stress"/>
    <property type="evidence" value="ECO:0007669"/>
    <property type="project" value="TreeGrafter"/>
</dbReference>
<evidence type="ECO:0000259" key="6">
    <source>
        <dbReference type="PROSITE" id="PS51352"/>
    </source>
</evidence>
<dbReference type="InterPro" id="IPR000889">
    <property type="entry name" value="Glutathione_peroxidase"/>
</dbReference>
<evidence type="ECO:0000313" key="8">
    <source>
        <dbReference type="Proteomes" id="UP000185639"/>
    </source>
</evidence>
<evidence type="ECO:0000256" key="1">
    <source>
        <dbReference type="ARBA" id="ARBA00006926"/>
    </source>
</evidence>
<keyword evidence="2 4" id="KW-0575">Peroxidase</keyword>
<dbReference type="GO" id="GO:0004601">
    <property type="term" value="F:peroxidase activity"/>
    <property type="evidence" value="ECO:0007669"/>
    <property type="project" value="UniProtKB-KW"/>
</dbReference>
<evidence type="ECO:0000256" key="5">
    <source>
        <dbReference type="SAM" id="SignalP"/>
    </source>
</evidence>
<dbReference type="PROSITE" id="PS51352">
    <property type="entry name" value="THIOREDOXIN_2"/>
    <property type="match status" value="1"/>
</dbReference>
<name>A0A1N7N0W7_9GAMM</name>
<reference evidence="8" key="1">
    <citation type="submission" date="2017-01" db="EMBL/GenBank/DDBJ databases">
        <authorList>
            <person name="Varghese N."/>
            <person name="Submissions S."/>
        </authorList>
    </citation>
    <scope>NUCLEOTIDE SEQUENCE [LARGE SCALE GENOMIC DNA]</scope>
    <source>
        <strain evidence="8">DSM 24913</strain>
    </source>
</reference>
<dbReference type="RefSeq" id="WP_076515969.1">
    <property type="nucleotide sequence ID" value="NZ_FTOH01000006.1"/>
</dbReference>
<feature type="chain" id="PRO_5009943578" description="Glutathione peroxidase" evidence="5">
    <location>
        <begin position="26"/>
        <end position="192"/>
    </location>
</feature>
<comment type="similarity">
    <text evidence="1 4">Belongs to the glutathione peroxidase family.</text>
</comment>
<keyword evidence="3 4" id="KW-0560">Oxidoreductase</keyword>
<accession>A0A1N7N0W7</accession>
<proteinExistence type="inferred from homology"/>